<dbReference type="Proteomes" id="UP001286456">
    <property type="component" value="Unassembled WGS sequence"/>
</dbReference>
<dbReference type="Pfam" id="PF01370">
    <property type="entry name" value="Epimerase"/>
    <property type="match status" value="1"/>
</dbReference>
<proteinExistence type="inferred from homology"/>
<dbReference type="EMBL" id="JAUEPO010000001">
    <property type="protein sequence ID" value="KAK3335354.1"/>
    <property type="molecule type" value="Genomic_DNA"/>
</dbReference>
<gene>
    <name evidence="4" type="ORF">B0T19DRAFT_5847</name>
</gene>
<accession>A0AAE0J1V6</accession>
<evidence type="ECO:0000259" key="3">
    <source>
        <dbReference type="Pfam" id="PF01370"/>
    </source>
</evidence>
<keyword evidence="1" id="KW-0560">Oxidoreductase</keyword>
<dbReference type="PANTHER" id="PTHR10366:SF564">
    <property type="entry name" value="STEROL-4-ALPHA-CARBOXYLATE 3-DEHYDROGENASE, DECARBOXYLATING"/>
    <property type="match status" value="1"/>
</dbReference>
<evidence type="ECO:0000313" key="5">
    <source>
        <dbReference type="Proteomes" id="UP001286456"/>
    </source>
</evidence>
<evidence type="ECO:0000256" key="2">
    <source>
        <dbReference type="ARBA" id="ARBA00023445"/>
    </source>
</evidence>
<dbReference type="Gene3D" id="3.40.50.720">
    <property type="entry name" value="NAD(P)-binding Rossmann-like Domain"/>
    <property type="match status" value="1"/>
</dbReference>
<protein>
    <recommendedName>
        <fullName evidence="3">NAD-dependent epimerase/dehydratase domain-containing protein</fullName>
    </recommendedName>
</protein>
<comment type="similarity">
    <text evidence="2">Belongs to the NAD(P)-dependent epimerase/dehydratase family. Dihydroflavonol-4-reductase subfamily.</text>
</comment>
<dbReference type="InterPro" id="IPR036291">
    <property type="entry name" value="NAD(P)-bd_dom_sf"/>
</dbReference>
<dbReference type="AlphaFoldDB" id="A0AAE0J1V6"/>
<dbReference type="SUPFAM" id="SSF51735">
    <property type="entry name" value="NAD(P)-binding Rossmann-fold domains"/>
    <property type="match status" value="1"/>
</dbReference>
<organism evidence="4 5">
    <name type="scientific">Cercophora scortea</name>
    <dbReference type="NCBI Taxonomy" id="314031"/>
    <lineage>
        <taxon>Eukaryota</taxon>
        <taxon>Fungi</taxon>
        <taxon>Dikarya</taxon>
        <taxon>Ascomycota</taxon>
        <taxon>Pezizomycotina</taxon>
        <taxon>Sordariomycetes</taxon>
        <taxon>Sordariomycetidae</taxon>
        <taxon>Sordariales</taxon>
        <taxon>Lasiosphaeriaceae</taxon>
        <taxon>Cercophora</taxon>
    </lineage>
</organism>
<dbReference type="InterPro" id="IPR050425">
    <property type="entry name" value="NAD(P)_dehydrat-like"/>
</dbReference>
<dbReference type="PANTHER" id="PTHR10366">
    <property type="entry name" value="NAD DEPENDENT EPIMERASE/DEHYDRATASE"/>
    <property type="match status" value="1"/>
</dbReference>
<name>A0AAE0J1V6_9PEZI</name>
<comment type="caution">
    <text evidence="4">The sequence shown here is derived from an EMBL/GenBank/DDBJ whole genome shotgun (WGS) entry which is preliminary data.</text>
</comment>
<evidence type="ECO:0000313" key="4">
    <source>
        <dbReference type="EMBL" id="KAK3335354.1"/>
    </source>
</evidence>
<keyword evidence="5" id="KW-1185">Reference proteome</keyword>
<reference evidence="4" key="2">
    <citation type="submission" date="2023-06" db="EMBL/GenBank/DDBJ databases">
        <authorList>
            <consortium name="Lawrence Berkeley National Laboratory"/>
            <person name="Haridas S."/>
            <person name="Hensen N."/>
            <person name="Bonometti L."/>
            <person name="Westerberg I."/>
            <person name="Brannstrom I.O."/>
            <person name="Guillou S."/>
            <person name="Cros-Aarteil S."/>
            <person name="Calhoun S."/>
            <person name="Kuo A."/>
            <person name="Mondo S."/>
            <person name="Pangilinan J."/>
            <person name="Riley R."/>
            <person name="Labutti K."/>
            <person name="Andreopoulos B."/>
            <person name="Lipzen A."/>
            <person name="Chen C."/>
            <person name="Yanf M."/>
            <person name="Daum C."/>
            <person name="Ng V."/>
            <person name="Clum A."/>
            <person name="Steindorff A."/>
            <person name="Ohm R."/>
            <person name="Martin F."/>
            <person name="Silar P."/>
            <person name="Natvig D."/>
            <person name="Lalanne C."/>
            <person name="Gautier V."/>
            <person name="Ament-Velasquez S.L."/>
            <person name="Kruys A."/>
            <person name="Hutchinson M.I."/>
            <person name="Powell A.J."/>
            <person name="Barry K."/>
            <person name="Miller A.N."/>
            <person name="Grigoriev I.V."/>
            <person name="Debuchy R."/>
            <person name="Gladieux P."/>
            <person name="Thoren M.H."/>
            <person name="Johannesson H."/>
        </authorList>
    </citation>
    <scope>NUCLEOTIDE SEQUENCE</scope>
    <source>
        <strain evidence="4">SMH4131-1</strain>
    </source>
</reference>
<dbReference type="InterPro" id="IPR001509">
    <property type="entry name" value="Epimerase_deHydtase"/>
</dbReference>
<dbReference type="GO" id="GO:0016616">
    <property type="term" value="F:oxidoreductase activity, acting on the CH-OH group of donors, NAD or NADP as acceptor"/>
    <property type="evidence" value="ECO:0007669"/>
    <property type="project" value="TreeGrafter"/>
</dbReference>
<sequence>MPSTLLTGANSFVGAHVIDALIKTGHHVTGTVRRAAAGDDVVALHPEWKENFDVVVVEDITNQSLWDKLFKENSFDHVVHVAAPLLDNPAYTDYDRDFLKPNVEGNLALFRSAAQHAPTLKSIVVTGSINASSSASKEELLQGPITNETWLPITPAQAREAANAFIWYCSGKKEAELALWDFVKTQAPHFTATVLLPGLIFGPPIEPVKGGDPKTGLGFSSGVVYGLFNGANATVPPTAFPSYIDARDLADAHVRALTEPKVANKRITIGGLPMTNTMLAAELRKLPELAGRVAADSGEDKNVTPADIDAKEWNEALGMSFRNLEETMRDTARKILELETKA</sequence>
<evidence type="ECO:0000256" key="1">
    <source>
        <dbReference type="ARBA" id="ARBA00023002"/>
    </source>
</evidence>
<reference evidence="4" key="1">
    <citation type="journal article" date="2023" name="Mol. Phylogenet. Evol.">
        <title>Genome-scale phylogeny and comparative genomics of the fungal order Sordariales.</title>
        <authorList>
            <person name="Hensen N."/>
            <person name="Bonometti L."/>
            <person name="Westerberg I."/>
            <person name="Brannstrom I.O."/>
            <person name="Guillou S."/>
            <person name="Cros-Aarteil S."/>
            <person name="Calhoun S."/>
            <person name="Haridas S."/>
            <person name="Kuo A."/>
            <person name="Mondo S."/>
            <person name="Pangilinan J."/>
            <person name="Riley R."/>
            <person name="LaButti K."/>
            <person name="Andreopoulos B."/>
            <person name="Lipzen A."/>
            <person name="Chen C."/>
            <person name="Yan M."/>
            <person name="Daum C."/>
            <person name="Ng V."/>
            <person name="Clum A."/>
            <person name="Steindorff A."/>
            <person name="Ohm R.A."/>
            <person name="Martin F."/>
            <person name="Silar P."/>
            <person name="Natvig D.O."/>
            <person name="Lalanne C."/>
            <person name="Gautier V."/>
            <person name="Ament-Velasquez S.L."/>
            <person name="Kruys A."/>
            <person name="Hutchinson M.I."/>
            <person name="Powell A.J."/>
            <person name="Barry K."/>
            <person name="Miller A.N."/>
            <person name="Grigoriev I.V."/>
            <person name="Debuchy R."/>
            <person name="Gladieux P."/>
            <person name="Hiltunen Thoren M."/>
            <person name="Johannesson H."/>
        </authorList>
    </citation>
    <scope>NUCLEOTIDE SEQUENCE</scope>
    <source>
        <strain evidence="4">SMH4131-1</strain>
    </source>
</reference>
<feature type="domain" description="NAD-dependent epimerase/dehydratase" evidence="3">
    <location>
        <begin position="5"/>
        <end position="145"/>
    </location>
</feature>